<accession>A0AAW8U0E7</accession>
<proteinExistence type="inferred from homology"/>
<dbReference type="Gene3D" id="3.30.360.10">
    <property type="entry name" value="Dihydrodipicolinate Reductase, domain 2"/>
    <property type="match status" value="1"/>
</dbReference>
<dbReference type="RefSeq" id="WP_311835389.1">
    <property type="nucleotide sequence ID" value="NZ_JARQBJ010000003.1"/>
</dbReference>
<gene>
    <name evidence="5" type="ORF">P7H43_07115</name>
</gene>
<dbReference type="Pfam" id="PF22725">
    <property type="entry name" value="GFO_IDH_MocA_C3"/>
    <property type="match status" value="1"/>
</dbReference>
<dbReference type="InterPro" id="IPR055170">
    <property type="entry name" value="GFO_IDH_MocA-like_dom"/>
</dbReference>
<organism evidence="5 6">
    <name type="scientific">Enterococcus asini</name>
    <dbReference type="NCBI Taxonomy" id="57732"/>
    <lineage>
        <taxon>Bacteria</taxon>
        <taxon>Bacillati</taxon>
        <taxon>Bacillota</taxon>
        <taxon>Bacilli</taxon>
        <taxon>Lactobacillales</taxon>
        <taxon>Enterococcaceae</taxon>
        <taxon>Enterococcus</taxon>
    </lineage>
</organism>
<dbReference type="Proteomes" id="UP001256711">
    <property type="component" value="Unassembled WGS sequence"/>
</dbReference>
<comment type="caution">
    <text evidence="5">The sequence shown here is derived from an EMBL/GenBank/DDBJ whole genome shotgun (WGS) entry which is preliminary data.</text>
</comment>
<evidence type="ECO:0000256" key="2">
    <source>
        <dbReference type="ARBA" id="ARBA00023002"/>
    </source>
</evidence>
<dbReference type="Pfam" id="PF01408">
    <property type="entry name" value="GFO_IDH_MocA"/>
    <property type="match status" value="1"/>
</dbReference>
<comment type="similarity">
    <text evidence="1">Belongs to the Gfo/Idh/MocA family.</text>
</comment>
<dbReference type="GO" id="GO:0016491">
    <property type="term" value="F:oxidoreductase activity"/>
    <property type="evidence" value="ECO:0007669"/>
    <property type="project" value="UniProtKB-KW"/>
</dbReference>
<evidence type="ECO:0000259" key="3">
    <source>
        <dbReference type="Pfam" id="PF01408"/>
    </source>
</evidence>
<dbReference type="SUPFAM" id="SSF55347">
    <property type="entry name" value="Glyceraldehyde-3-phosphate dehydrogenase-like, C-terminal domain"/>
    <property type="match status" value="1"/>
</dbReference>
<name>A0AAW8U0E7_9ENTE</name>
<dbReference type="InterPro" id="IPR036291">
    <property type="entry name" value="NAD(P)-bd_dom_sf"/>
</dbReference>
<dbReference type="InterPro" id="IPR050984">
    <property type="entry name" value="Gfo/Idh/MocA_domain"/>
</dbReference>
<dbReference type="PANTHER" id="PTHR22604:SF105">
    <property type="entry name" value="TRANS-1,2-DIHYDROBENZENE-1,2-DIOL DEHYDROGENASE"/>
    <property type="match status" value="1"/>
</dbReference>
<reference evidence="5" key="1">
    <citation type="submission" date="2023-03" db="EMBL/GenBank/DDBJ databases">
        <authorList>
            <person name="Shen W."/>
            <person name="Cai J."/>
        </authorList>
    </citation>
    <scope>NUCLEOTIDE SEQUENCE</scope>
    <source>
        <strain evidence="5">B226-2</strain>
    </source>
</reference>
<evidence type="ECO:0000313" key="6">
    <source>
        <dbReference type="Proteomes" id="UP001256711"/>
    </source>
</evidence>
<evidence type="ECO:0000313" key="5">
    <source>
        <dbReference type="EMBL" id="MDT2810249.1"/>
    </source>
</evidence>
<feature type="domain" description="Gfo/Idh/MocA-like oxidoreductase N-terminal" evidence="3">
    <location>
        <begin position="2"/>
        <end position="119"/>
    </location>
</feature>
<dbReference type="AlphaFoldDB" id="A0AAW8U0E7"/>
<dbReference type="InterPro" id="IPR000683">
    <property type="entry name" value="Gfo/Idh/MocA-like_OxRdtase_N"/>
</dbReference>
<dbReference type="GO" id="GO:0000166">
    <property type="term" value="F:nucleotide binding"/>
    <property type="evidence" value="ECO:0007669"/>
    <property type="project" value="InterPro"/>
</dbReference>
<evidence type="ECO:0000259" key="4">
    <source>
        <dbReference type="Pfam" id="PF22725"/>
    </source>
</evidence>
<protein>
    <submittedName>
        <fullName evidence="5">Gfo/Idh/MocA family oxidoreductase</fullName>
    </submittedName>
</protein>
<dbReference type="EMBL" id="JARQBJ010000003">
    <property type="protein sequence ID" value="MDT2810249.1"/>
    <property type="molecule type" value="Genomic_DNA"/>
</dbReference>
<keyword evidence="2" id="KW-0560">Oxidoreductase</keyword>
<evidence type="ECO:0000256" key="1">
    <source>
        <dbReference type="ARBA" id="ARBA00010928"/>
    </source>
</evidence>
<dbReference type="PANTHER" id="PTHR22604">
    <property type="entry name" value="OXIDOREDUCTASES"/>
    <property type="match status" value="1"/>
</dbReference>
<feature type="domain" description="GFO/IDH/MocA-like oxidoreductase" evidence="4">
    <location>
        <begin position="130"/>
        <end position="244"/>
    </location>
</feature>
<dbReference type="Gene3D" id="3.40.50.720">
    <property type="entry name" value="NAD(P)-binding Rossmann-like Domain"/>
    <property type="match status" value="1"/>
</dbReference>
<dbReference type="SUPFAM" id="SSF51735">
    <property type="entry name" value="NAD(P)-binding Rossmann-fold domains"/>
    <property type="match status" value="1"/>
</dbReference>
<sequence length="317" mass="34977">MIRYGIISTAQVVPRFVAGVKESSNGEVVAIASRNLTKAKEMAQELDIPQAYGSYEELYQDSQVDIVYIATYNKGHYLAAKAALEAGKHVLLEKPFTLRATEARELFDLAKAQGVFLMEAQKALFLPVTLAVQEAIATGKIGEVRRVVSQTAYLNSDMIPWFRDPEAGGGVLYGSGSYPLQYVEFVTGEKLTDLSGTAVMKPGESEVQADLSLQLGAHATGNVFLTVQLDLPRGLWVYGSQGTIQVPNFWRGDQARITVGDQVEELFFPFASEFVYEIEHVNECLSAGYLTSPVMTPELTIETVSRMEQLHQAWHKQ</sequence>